<feature type="transmembrane region" description="Helical" evidence="1">
    <location>
        <begin position="531"/>
        <end position="550"/>
    </location>
</feature>
<name>A0A2A4YSU7_9PROT</name>
<sequence length="1062" mass="116024">MDKILKSFLDRPRTILSLMLVLVVAGLISYAALPKEGDPDIPIPIFHVALPFHGISPEDADRLLIKPMENELRSIEGLKKITSSALQGYGSITLEFDVNFDKEKAGIKVREKVDKAKSKLPQGAEEPAVTEFNTALTPVINVTISGDVPERTLKKYADLMQDKLEGIDTVLEAKMQGVREEVLEVVIDTLRLDSFKITTDQLIGAVARNNQLVSAGALQADSGNFSIKLPGLFKTDQDVLDLPIKSDGDVVVTLKDVAVVHRTFKDATGYARVNGQQAVSISVVKRLGTNLIATNEKVREVVTELTKDWPKSIKVGYVLDSSVFIFEVLNSLQSSIITAIILVMIVVMAVMSIRSSLLIGISIPASFLMGFVVISVMGMTLNMMVMFGLVLTVGILVDGAIVIVEFADRKMTEGLNKKDAYTLSAQRMFWPIFSSTATTLAAFLPLMLWPGVVGKFMSFLPITVVIVLSVALVTAMVFMPSLGTIIGKPSPDDDPEQAEMLSGNSHVEYSKIKGLSGAYLRFLNAIIHHPAKVIATAILVMYFVFAGFTYSNSGVEFFVETEPDMATIYISARGNLSPLEKLDIAKRVENITIGVEGIKSTFMSVNGGGLSASSAQTGGPADEIANITVELKEFNQRRKGKIILQEILDRTEQFPGILIEVRGKEQGPPTGKDISVEIIGDQYARVNQATKLVRDHVETIAGLKDFEDTRPLPGIEWVLNVDRVKASRFGTDVLAIGNMVQLVTNGVKIGTYRPADADDEIDITLRFPEDERSLDRLDLLQIQTPAGIVPVRNFLTRTPQQVVSAINRQDGKIIMHMRANTLDGVLADDKVKEIKQWMAEQSWPEGVSVQFGGADKEQAEAADFLGKAMMASLFLMFIILLTQFNSFYQTFITLSTVIMSVFGVLLGIWVTGQTFSIIMTGTGVVALAGIVVNNSIVLIDTYNHLLSLGNEKIDAALRASAQRLRPVLLTTVTTIAGLLPMAIQLNINFIEREITSGGIVTVWWVQLATAIIFGLGFSTLLTLVLTPVLLAMPSVYKQAWHDFRNKPKQSVVKTDADQIAAE</sequence>
<feature type="transmembrane region" description="Helical" evidence="1">
    <location>
        <begin position="967"/>
        <end position="987"/>
    </location>
</feature>
<feature type="transmembrane region" description="Helical" evidence="1">
    <location>
        <begin position="357"/>
        <end position="377"/>
    </location>
</feature>
<dbReference type="GO" id="GO:0042910">
    <property type="term" value="F:xenobiotic transmembrane transporter activity"/>
    <property type="evidence" value="ECO:0007669"/>
    <property type="project" value="TreeGrafter"/>
</dbReference>
<accession>A0A2A4YSU7</accession>
<keyword evidence="1" id="KW-0472">Membrane</keyword>
<dbReference type="PRINTS" id="PR00702">
    <property type="entry name" value="ACRIFLAVINRP"/>
</dbReference>
<dbReference type="EMBL" id="NVUS01000028">
    <property type="protein sequence ID" value="PCI97589.1"/>
    <property type="molecule type" value="Genomic_DNA"/>
</dbReference>
<feature type="transmembrane region" description="Helical" evidence="1">
    <location>
        <begin position="891"/>
        <end position="911"/>
    </location>
</feature>
<gene>
    <name evidence="2" type="ORF">COB13_15325</name>
</gene>
<feature type="transmembrane region" description="Helical" evidence="1">
    <location>
        <begin position="917"/>
        <end position="939"/>
    </location>
</feature>
<reference key="1">
    <citation type="submission" date="2017-08" db="EMBL/GenBank/DDBJ databases">
        <title>A dynamic microbial community with high functional redundancy inhabits the cold, oxic subseafloor aquifer.</title>
        <authorList>
            <person name="Tully B.J."/>
            <person name="Wheat C.G."/>
            <person name="Glazer B.T."/>
            <person name="Huber J.A."/>
        </authorList>
    </citation>
    <scope>NUCLEOTIDE SEQUENCE [LARGE SCALE GENOMIC DNA]</scope>
</reference>
<protein>
    <submittedName>
        <fullName evidence="2">Transporter</fullName>
    </submittedName>
</protein>
<feature type="transmembrane region" description="Helical" evidence="1">
    <location>
        <begin position="428"/>
        <end position="450"/>
    </location>
</feature>
<feature type="transmembrane region" description="Helical" evidence="1">
    <location>
        <begin position="383"/>
        <end position="407"/>
    </location>
</feature>
<dbReference type="GO" id="GO:0005886">
    <property type="term" value="C:plasma membrane"/>
    <property type="evidence" value="ECO:0007669"/>
    <property type="project" value="TreeGrafter"/>
</dbReference>
<feature type="transmembrane region" description="Helical" evidence="1">
    <location>
        <begin position="332"/>
        <end position="350"/>
    </location>
</feature>
<feature type="transmembrane region" description="Helical" evidence="1">
    <location>
        <begin position="456"/>
        <end position="478"/>
    </location>
</feature>
<dbReference type="PANTHER" id="PTHR32063">
    <property type="match status" value="1"/>
</dbReference>
<evidence type="ECO:0000256" key="1">
    <source>
        <dbReference type="SAM" id="Phobius"/>
    </source>
</evidence>
<keyword evidence="1" id="KW-1133">Transmembrane helix</keyword>
<dbReference type="Gene3D" id="3.30.2090.10">
    <property type="entry name" value="Multidrug efflux transporter AcrB TolC docking domain, DN and DC subdomains"/>
    <property type="match status" value="2"/>
</dbReference>
<dbReference type="AlphaFoldDB" id="A0A2A4YSU7"/>
<feature type="transmembrane region" description="Helical" evidence="1">
    <location>
        <begin position="1007"/>
        <end position="1030"/>
    </location>
</feature>
<proteinExistence type="predicted"/>
<organism evidence="2">
    <name type="scientific">OCS116 cluster bacterium</name>
    <dbReference type="NCBI Taxonomy" id="2030921"/>
    <lineage>
        <taxon>Bacteria</taxon>
        <taxon>Pseudomonadati</taxon>
        <taxon>Pseudomonadota</taxon>
        <taxon>Alphaproteobacteria</taxon>
        <taxon>OCS116 cluster</taxon>
    </lineage>
</organism>
<keyword evidence="1" id="KW-0812">Transmembrane</keyword>
<dbReference type="InterPro" id="IPR001036">
    <property type="entry name" value="Acrflvin-R"/>
</dbReference>
<dbReference type="Gene3D" id="3.30.70.1320">
    <property type="entry name" value="Multidrug efflux transporter AcrB pore domain like"/>
    <property type="match status" value="1"/>
</dbReference>
<dbReference type="Gene3D" id="3.30.70.1440">
    <property type="entry name" value="Multidrug efflux transporter AcrB pore domain"/>
    <property type="match status" value="1"/>
</dbReference>
<dbReference type="SUPFAM" id="SSF82714">
    <property type="entry name" value="Multidrug efflux transporter AcrB TolC docking domain, DN and DC subdomains"/>
    <property type="match status" value="1"/>
</dbReference>
<dbReference type="Gene3D" id="3.30.70.1430">
    <property type="entry name" value="Multidrug efflux transporter AcrB pore domain"/>
    <property type="match status" value="2"/>
</dbReference>
<dbReference type="InterPro" id="IPR027463">
    <property type="entry name" value="AcrB_DN_DC_subdom"/>
</dbReference>
<evidence type="ECO:0000313" key="2">
    <source>
        <dbReference type="EMBL" id="PCI97589.1"/>
    </source>
</evidence>
<reference evidence="2" key="2">
    <citation type="journal article" date="2018" name="ISME J.">
        <title>A dynamic microbial community with high functional redundancy inhabits the cold, oxic subseafloor aquifer.</title>
        <authorList>
            <person name="Tully B.J."/>
            <person name="Wheat C.G."/>
            <person name="Glazer B.T."/>
            <person name="Huber J.A."/>
        </authorList>
    </citation>
    <scope>NUCLEOTIDE SEQUENCE</scope>
    <source>
        <strain evidence="2">NORP83</strain>
    </source>
</reference>
<dbReference type="Pfam" id="PF00873">
    <property type="entry name" value="ACR_tran"/>
    <property type="match status" value="1"/>
</dbReference>
<comment type="caution">
    <text evidence="2">The sequence shown here is derived from an EMBL/GenBank/DDBJ whole genome shotgun (WGS) entry which is preliminary data.</text>
</comment>
<dbReference type="SUPFAM" id="SSF82866">
    <property type="entry name" value="Multidrug efflux transporter AcrB transmembrane domain"/>
    <property type="match status" value="2"/>
</dbReference>
<feature type="transmembrane region" description="Helical" evidence="1">
    <location>
        <begin position="864"/>
        <end position="884"/>
    </location>
</feature>
<dbReference type="PANTHER" id="PTHR32063:SF0">
    <property type="entry name" value="SWARMING MOTILITY PROTEIN SWRC"/>
    <property type="match status" value="1"/>
</dbReference>
<dbReference type="Gene3D" id="1.20.1640.10">
    <property type="entry name" value="Multidrug efflux transporter AcrB transmembrane domain"/>
    <property type="match status" value="2"/>
</dbReference>
<dbReference type="SUPFAM" id="SSF82693">
    <property type="entry name" value="Multidrug efflux transporter AcrB pore domain, PN1, PN2, PC1 and PC2 subdomains"/>
    <property type="match status" value="2"/>
</dbReference>